<evidence type="ECO:0000256" key="5">
    <source>
        <dbReference type="ARBA" id="ARBA00023015"/>
    </source>
</evidence>
<dbReference type="GO" id="GO:0000156">
    <property type="term" value="F:phosphorelay response regulator activity"/>
    <property type="evidence" value="ECO:0007669"/>
    <property type="project" value="TreeGrafter"/>
</dbReference>
<evidence type="ECO:0000256" key="9">
    <source>
        <dbReference type="PIRNR" id="PIRNR006171"/>
    </source>
</evidence>
<dbReference type="CDD" id="cd19925">
    <property type="entry name" value="REC_citrate_TCS"/>
    <property type="match status" value="1"/>
</dbReference>
<name>A0A559JHQ4_9BACL</name>
<evidence type="ECO:0000256" key="1">
    <source>
        <dbReference type="ARBA" id="ARBA00004496"/>
    </source>
</evidence>
<keyword evidence="7 9" id="KW-0010">Activator</keyword>
<dbReference type="Pfam" id="PF00072">
    <property type="entry name" value="Response_reg"/>
    <property type="match status" value="1"/>
</dbReference>
<dbReference type="SMART" id="SM00448">
    <property type="entry name" value="REC"/>
    <property type="match status" value="1"/>
</dbReference>
<evidence type="ECO:0000256" key="8">
    <source>
        <dbReference type="ARBA" id="ARBA00023163"/>
    </source>
</evidence>
<dbReference type="PANTHER" id="PTHR45526">
    <property type="entry name" value="TRANSCRIPTIONAL REGULATORY PROTEIN DPIA"/>
    <property type="match status" value="1"/>
</dbReference>
<dbReference type="GO" id="GO:0003677">
    <property type="term" value="F:DNA binding"/>
    <property type="evidence" value="ECO:0007669"/>
    <property type="project" value="UniProtKB-KW"/>
</dbReference>
<evidence type="ECO:0000256" key="3">
    <source>
        <dbReference type="ARBA" id="ARBA00022553"/>
    </source>
</evidence>
<dbReference type="Pfam" id="PF09339">
    <property type="entry name" value="HTH_IclR"/>
    <property type="match status" value="1"/>
</dbReference>
<dbReference type="InterPro" id="IPR001789">
    <property type="entry name" value="Sig_transdc_resp-reg_receiver"/>
</dbReference>
<dbReference type="InterPro" id="IPR005471">
    <property type="entry name" value="Tscrpt_reg_IclR_N"/>
</dbReference>
<dbReference type="AlphaFoldDB" id="A0A559JHQ4"/>
<dbReference type="Gene3D" id="3.40.50.2300">
    <property type="match status" value="1"/>
</dbReference>
<accession>A0A559JHQ4</accession>
<keyword evidence="8 9" id="KW-0804">Transcription</keyword>
<dbReference type="PROSITE" id="PS50110">
    <property type="entry name" value="RESPONSE_REGULATORY"/>
    <property type="match status" value="1"/>
</dbReference>
<dbReference type="InterPro" id="IPR024187">
    <property type="entry name" value="Sig_transdc_resp-reg_cit/mal"/>
</dbReference>
<comment type="subcellular location">
    <subcellularLocation>
        <location evidence="1 9">Cytoplasm</location>
    </subcellularLocation>
</comment>
<gene>
    <name evidence="12" type="ORF">FPZ49_33775</name>
</gene>
<comment type="caution">
    <text evidence="12">The sequence shown here is derived from an EMBL/GenBank/DDBJ whole genome shotgun (WGS) entry which is preliminary data.</text>
</comment>
<dbReference type="PIRSF" id="PIRSF006171">
    <property type="entry name" value="RR_citrat_malat"/>
    <property type="match status" value="1"/>
</dbReference>
<evidence type="ECO:0000256" key="6">
    <source>
        <dbReference type="ARBA" id="ARBA00023125"/>
    </source>
</evidence>
<dbReference type="Proteomes" id="UP000317036">
    <property type="component" value="Unassembled WGS sequence"/>
</dbReference>
<evidence type="ECO:0000256" key="7">
    <source>
        <dbReference type="ARBA" id="ARBA00023159"/>
    </source>
</evidence>
<keyword evidence="2 9" id="KW-0963">Cytoplasm</keyword>
<dbReference type="SUPFAM" id="SSF52172">
    <property type="entry name" value="CheY-like"/>
    <property type="match status" value="1"/>
</dbReference>
<dbReference type="RefSeq" id="WP_144854877.1">
    <property type="nucleotide sequence ID" value="NZ_VNJI01000081.1"/>
</dbReference>
<evidence type="ECO:0000256" key="4">
    <source>
        <dbReference type="ARBA" id="ARBA00023012"/>
    </source>
</evidence>
<evidence type="ECO:0000313" key="13">
    <source>
        <dbReference type="Proteomes" id="UP000317036"/>
    </source>
</evidence>
<dbReference type="GO" id="GO:0005737">
    <property type="term" value="C:cytoplasm"/>
    <property type="evidence" value="ECO:0007669"/>
    <property type="project" value="UniProtKB-SubCell"/>
</dbReference>
<sequence>MNPNREIRVVVVDDDFMIAKMHGKFIDSMESFHWVGTAHSYTEALKLVDELEPDLLILDVYMPDRSGIELLRTIRANGSHPCDVIMITAAKELEVVEEGFRLGIIDYLIKPFNLEQLRGSLSKYAQFKSKLTASKEVDQQTVDHLRKLRTSPPSDAMQPLQKGIDQRTLDRIKMCLKEQNEYLSAEQIAQLAGVSRSTMRTYLVYLVEAGSVEELQQYGTVGRPQRLFREKRG</sequence>
<keyword evidence="6 9" id="KW-0238">DNA-binding</keyword>
<dbReference type="OrthoDB" id="9759232at2"/>
<feature type="domain" description="Response regulatory" evidence="11">
    <location>
        <begin position="8"/>
        <end position="125"/>
    </location>
</feature>
<dbReference type="EMBL" id="VNJI01000081">
    <property type="protein sequence ID" value="TVX99412.1"/>
    <property type="molecule type" value="Genomic_DNA"/>
</dbReference>
<dbReference type="InterPro" id="IPR011006">
    <property type="entry name" value="CheY-like_superfamily"/>
</dbReference>
<dbReference type="InterPro" id="IPR036390">
    <property type="entry name" value="WH_DNA-bd_sf"/>
</dbReference>
<evidence type="ECO:0000259" key="11">
    <source>
        <dbReference type="PROSITE" id="PS50110"/>
    </source>
</evidence>
<dbReference type="SUPFAM" id="SSF46785">
    <property type="entry name" value="Winged helix' DNA-binding domain"/>
    <property type="match status" value="1"/>
</dbReference>
<evidence type="ECO:0000256" key="2">
    <source>
        <dbReference type="ARBA" id="ARBA00022490"/>
    </source>
</evidence>
<organism evidence="12 13">
    <name type="scientific">Paenibacillus cremeus</name>
    <dbReference type="NCBI Taxonomy" id="2163881"/>
    <lineage>
        <taxon>Bacteria</taxon>
        <taxon>Bacillati</taxon>
        <taxon>Bacillota</taxon>
        <taxon>Bacilli</taxon>
        <taxon>Bacillales</taxon>
        <taxon>Paenibacillaceae</taxon>
        <taxon>Paenibacillus</taxon>
    </lineage>
</organism>
<proteinExistence type="predicted"/>
<keyword evidence="5 9" id="KW-0805">Transcription regulation</keyword>
<protein>
    <recommendedName>
        <fullName evidence="9">Transcriptional regulatory protein</fullName>
    </recommendedName>
</protein>
<dbReference type="InterPro" id="IPR051271">
    <property type="entry name" value="2C-system_Tx_regulators"/>
</dbReference>
<feature type="modified residue" description="4-aspartylphosphate" evidence="10">
    <location>
        <position position="59"/>
    </location>
</feature>
<dbReference type="GO" id="GO:0003700">
    <property type="term" value="F:DNA-binding transcription factor activity"/>
    <property type="evidence" value="ECO:0007669"/>
    <property type="project" value="InterPro"/>
</dbReference>
<keyword evidence="3 10" id="KW-0597">Phosphoprotein</keyword>
<dbReference type="PANTHER" id="PTHR45526:SF1">
    <property type="entry name" value="TRANSCRIPTIONAL REGULATORY PROTEIN DCUR-RELATED"/>
    <property type="match status" value="1"/>
</dbReference>
<reference evidence="12 13" key="1">
    <citation type="submission" date="2019-07" db="EMBL/GenBank/DDBJ databases">
        <authorList>
            <person name="Kim J."/>
        </authorList>
    </citation>
    <scope>NUCLEOTIDE SEQUENCE [LARGE SCALE GENOMIC DNA]</scope>
    <source>
        <strain evidence="12 13">JC52</strain>
    </source>
</reference>
<keyword evidence="4 9" id="KW-0902">Two-component regulatory system</keyword>
<keyword evidence="13" id="KW-1185">Reference proteome</keyword>
<evidence type="ECO:0000256" key="10">
    <source>
        <dbReference type="PROSITE-ProRule" id="PRU00169"/>
    </source>
</evidence>
<evidence type="ECO:0000313" key="12">
    <source>
        <dbReference type="EMBL" id="TVX99412.1"/>
    </source>
</evidence>